<feature type="transmembrane region" description="Helical" evidence="9">
    <location>
        <begin position="24"/>
        <end position="47"/>
    </location>
</feature>
<evidence type="ECO:0000256" key="7">
    <source>
        <dbReference type="PROSITE-ProRule" id="PRU00473"/>
    </source>
</evidence>
<gene>
    <name evidence="11" type="ORF">EBI00_03260</name>
</gene>
<accession>A0A3M8Q7A3</accession>
<evidence type="ECO:0000256" key="2">
    <source>
        <dbReference type="ARBA" id="ARBA00008914"/>
    </source>
</evidence>
<keyword evidence="12" id="KW-1185">Reference proteome</keyword>
<dbReference type="EMBL" id="RIZG01000002">
    <property type="protein sequence ID" value="RNF51959.1"/>
    <property type="molecule type" value="Genomic_DNA"/>
</dbReference>
<dbReference type="InterPro" id="IPR006665">
    <property type="entry name" value="OmpA-like"/>
</dbReference>
<sequence length="302" mass="32870">MALGSNSLVIRRVKKVKKGGHHGGAWKIALADFALAMMALFLVLWILSVASPEELASIEGYFQDPMGQSTAGFSANPIDLGGSPAKSPEKKLDLQLPESGSADVRNTDTRLGNGAELAEANSLNDVLNDELNKMNIMVSKQNNLRIEITPLGVRITLLDNPDAPMFERGSARMMPDIENTLLSIAPIFNKVTNPIVITGHTDSSKFIGAGGIDNWDLSALRANAARYILEEGGIKDDRIAQVIGLSDTIPYNRFDTDSAENRRISITLLTDDAYKKLLDQNRQNFGNPFQQSDQELAPSSVF</sequence>
<evidence type="ECO:0000256" key="4">
    <source>
        <dbReference type="ARBA" id="ARBA00022692"/>
    </source>
</evidence>
<keyword evidence="11" id="KW-0966">Cell projection</keyword>
<comment type="similarity">
    <text evidence="2">Belongs to the MotB family.</text>
</comment>
<reference evidence="11 12" key="1">
    <citation type="journal article" date="2012" name="Int. J. Syst. Evol. Microbiol.">
        <title>Marinomonas hwangdonensis sp. nov., isolated from seawater.</title>
        <authorList>
            <person name="Jung Y.T."/>
            <person name="Oh T.K."/>
            <person name="Yoon J.H."/>
        </authorList>
    </citation>
    <scope>NUCLEOTIDE SEQUENCE [LARGE SCALE GENOMIC DNA]</scope>
    <source>
        <strain evidence="11 12">HDW-15</strain>
    </source>
</reference>
<dbReference type="RefSeq" id="WP_123094508.1">
    <property type="nucleotide sequence ID" value="NZ_RIZG01000002.1"/>
</dbReference>
<keyword evidence="6 7" id="KW-0472">Membrane</keyword>
<dbReference type="InterPro" id="IPR025713">
    <property type="entry name" value="MotB-like_N_dom"/>
</dbReference>
<evidence type="ECO:0000256" key="8">
    <source>
        <dbReference type="SAM" id="MobiDB-lite"/>
    </source>
</evidence>
<protein>
    <submittedName>
        <fullName evidence="11">Flagellar motor protein</fullName>
    </submittedName>
</protein>
<dbReference type="AlphaFoldDB" id="A0A3M8Q7A3"/>
<feature type="domain" description="OmpA-like" evidence="10">
    <location>
        <begin position="153"/>
        <end position="272"/>
    </location>
</feature>
<evidence type="ECO:0000256" key="6">
    <source>
        <dbReference type="ARBA" id="ARBA00023136"/>
    </source>
</evidence>
<dbReference type="PANTHER" id="PTHR30329:SF21">
    <property type="entry name" value="LIPOPROTEIN YIAD-RELATED"/>
    <property type="match status" value="1"/>
</dbReference>
<evidence type="ECO:0000259" key="10">
    <source>
        <dbReference type="PROSITE" id="PS51123"/>
    </source>
</evidence>
<dbReference type="CDD" id="cd07185">
    <property type="entry name" value="OmpA_C-like"/>
    <property type="match status" value="1"/>
</dbReference>
<name>A0A3M8Q7A3_9GAMM</name>
<dbReference type="OrthoDB" id="9809186at2"/>
<dbReference type="PANTHER" id="PTHR30329">
    <property type="entry name" value="STATOR ELEMENT OF FLAGELLAR MOTOR COMPLEX"/>
    <property type="match status" value="1"/>
</dbReference>
<dbReference type="GO" id="GO:0005886">
    <property type="term" value="C:plasma membrane"/>
    <property type="evidence" value="ECO:0007669"/>
    <property type="project" value="UniProtKB-SubCell"/>
</dbReference>
<keyword evidence="11" id="KW-0969">Cilium</keyword>
<organism evidence="11 12">
    <name type="scientific">Marinomonas hwangdonensis</name>
    <dbReference type="NCBI Taxonomy" id="1053647"/>
    <lineage>
        <taxon>Bacteria</taxon>
        <taxon>Pseudomonadati</taxon>
        <taxon>Pseudomonadota</taxon>
        <taxon>Gammaproteobacteria</taxon>
        <taxon>Oceanospirillales</taxon>
        <taxon>Oceanospirillaceae</taxon>
        <taxon>Marinomonas</taxon>
    </lineage>
</organism>
<dbReference type="Pfam" id="PF00691">
    <property type="entry name" value="OmpA"/>
    <property type="match status" value="1"/>
</dbReference>
<proteinExistence type="inferred from homology"/>
<evidence type="ECO:0000256" key="3">
    <source>
        <dbReference type="ARBA" id="ARBA00022475"/>
    </source>
</evidence>
<evidence type="ECO:0000313" key="12">
    <source>
        <dbReference type="Proteomes" id="UP000280507"/>
    </source>
</evidence>
<keyword evidence="4 9" id="KW-0812">Transmembrane</keyword>
<evidence type="ECO:0000256" key="5">
    <source>
        <dbReference type="ARBA" id="ARBA00022989"/>
    </source>
</evidence>
<dbReference type="InterPro" id="IPR050330">
    <property type="entry name" value="Bact_OuterMem_StrucFunc"/>
</dbReference>
<comment type="caution">
    <text evidence="11">The sequence shown here is derived from an EMBL/GenBank/DDBJ whole genome shotgun (WGS) entry which is preliminary data.</text>
</comment>
<dbReference type="PROSITE" id="PS51123">
    <property type="entry name" value="OMPA_2"/>
    <property type="match status" value="1"/>
</dbReference>
<dbReference type="Proteomes" id="UP000280507">
    <property type="component" value="Unassembled WGS sequence"/>
</dbReference>
<keyword evidence="3" id="KW-1003">Cell membrane</keyword>
<keyword evidence="5 9" id="KW-1133">Transmembrane helix</keyword>
<dbReference type="SUPFAM" id="SSF103088">
    <property type="entry name" value="OmpA-like"/>
    <property type="match status" value="1"/>
</dbReference>
<dbReference type="Gene3D" id="3.30.1330.60">
    <property type="entry name" value="OmpA-like domain"/>
    <property type="match status" value="1"/>
</dbReference>
<evidence type="ECO:0000313" key="11">
    <source>
        <dbReference type="EMBL" id="RNF51959.1"/>
    </source>
</evidence>
<evidence type="ECO:0000256" key="1">
    <source>
        <dbReference type="ARBA" id="ARBA00004162"/>
    </source>
</evidence>
<keyword evidence="11" id="KW-0282">Flagellum</keyword>
<comment type="subcellular location">
    <subcellularLocation>
        <location evidence="1">Cell membrane</location>
        <topology evidence="1">Single-pass membrane protein</topology>
    </subcellularLocation>
</comment>
<feature type="region of interest" description="Disordered" evidence="8">
    <location>
        <begin position="73"/>
        <end position="106"/>
    </location>
</feature>
<dbReference type="InterPro" id="IPR036737">
    <property type="entry name" value="OmpA-like_sf"/>
</dbReference>
<dbReference type="Pfam" id="PF13677">
    <property type="entry name" value="MotB_plug"/>
    <property type="match status" value="1"/>
</dbReference>
<evidence type="ECO:0000256" key="9">
    <source>
        <dbReference type="SAM" id="Phobius"/>
    </source>
</evidence>